<dbReference type="Gene3D" id="1.10.1750.10">
    <property type="match status" value="1"/>
</dbReference>
<dbReference type="Proteomes" id="UP000306585">
    <property type="component" value="Unassembled WGS sequence"/>
</dbReference>
<dbReference type="Gene3D" id="3.30.300.180">
    <property type="match status" value="1"/>
</dbReference>
<dbReference type="InterPro" id="IPR013317">
    <property type="entry name" value="DnaA_dom"/>
</dbReference>
<evidence type="ECO:0000256" key="2">
    <source>
        <dbReference type="ARBA" id="ARBA00022490"/>
    </source>
</evidence>
<dbReference type="CDD" id="cd06571">
    <property type="entry name" value="Bac_DnaA_C"/>
    <property type="match status" value="1"/>
</dbReference>
<dbReference type="PROSITE" id="PS01008">
    <property type="entry name" value="DNAA"/>
    <property type="match status" value="1"/>
</dbReference>
<gene>
    <name evidence="8 14" type="primary">dnaA</name>
    <name evidence="14" type="ORF">FEF65_03465</name>
</gene>
<comment type="similarity">
    <text evidence="1 8 11">Belongs to the DnaA family.</text>
</comment>
<proteinExistence type="inferred from homology"/>
<dbReference type="GO" id="GO:0006270">
    <property type="term" value="P:DNA replication initiation"/>
    <property type="evidence" value="ECO:0007669"/>
    <property type="project" value="UniProtKB-UniRule"/>
</dbReference>
<feature type="binding site" evidence="8">
    <location>
        <position position="154"/>
    </location>
    <ligand>
        <name>ATP</name>
        <dbReference type="ChEBI" id="CHEBI:30616"/>
    </ligand>
</feature>
<dbReference type="AlphaFoldDB" id="A0A5R9GR97"/>
<comment type="caution">
    <text evidence="14">The sequence shown here is derived from an EMBL/GenBank/DDBJ whole genome shotgun (WGS) entry which is preliminary data.</text>
</comment>
<dbReference type="InterPro" id="IPR038454">
    <property type="entry name" value="DnaA_N_sf"/>
</dbReference>
<feature type="domain" description="Chromosomal replication initiator DnaA C-terminal" evidence="13">
    <location>
        <begin position="350"/>
        <end position="419"/>
    </location>
</feature>
<keyword evidence="6 8" id="KW-0446">Lipid-binding</keyword>
<reference evidence="14 15" key="1">
    <citation type="journal article" date="2019" name="Appl. Environ. Microbiol.">
        <title>Environmental Evidence and Genomic Insight of Iron-oxidizing Bacteria Preference Towards More Corrosion Resistant Stainless Steel at Higher Salinities.</title>
        <authorList>
            <person name="Garrison C.E."/>
            <person name="Price K.A."/>
            <person name="Field E.K."/>
        </authorList>
    </citation>
    <scope>NUCLEOTIDE SEQUENCE [LARGE SCALE GENOMIC DNA]</scope>
    <source>
        <strain evidence="14 15">P3</strain>
    </source>
</reference>
<name>A0A5R9GR97_9PROT</name>
<evidence type="ECO:0000256" key="6">
    <source>
        <dbReference type="ARBA" id="ARBA00023121"/>
    </source>
</evidence>
<dbReference type="RefSeq" id="WP_138238385.1">
    <property type="nucleotide sequence ID" value="NZ_VBRY01000002.1"/>
</dbReference>
<protein>
    <recommendedName>
        <fullName evidence="8 9">Chromosomal replication initiator protein DnaA</fullName>
    </recommendedName>
</protein>
<comment type="subcellular location">
    <subcellularLocation>
        <location evidence="8">Cytoplasm</location>
    </subcellularLocation>
</comment>
<feature type="binding site" evidence="8">
    <location>
        <position position="151"/>
    </location>
    <ligand>
        <name>ATP</name>
        <dbReference type="ChEBI" id="CHEBI:30616"/>
    </ligand>
</feature>
<dbReference type="Pfam" id="PF22688">
    <property type="entry name" value="Hda_lid"/>
    <property type="match status" value="1"/>
</dbReference>
<dbReference type="SMART" id="SM00382">
    <property type="entry name" value="AAA"/>
    <property type="match status" value="1"/>
</dbReference>
<keyword evidence="7 8" id="KW-0238">DNA-binding</keyword>
<dbReference type="GO" id="GO:0006275">
    <property type="term" value="P:regulation of DNA replication"/>
    <property type="evidence" value="ECO:0007669"/>
    <property type="project" value="UniProtKB-UniRule"/>
</dbReference>
<keyword evidence="3 8" id="KW-0235">DNA replication</keyword>
<keyword evidence="15" id="KW-1185">Reference proteome</keyword>
<dbReference type="Gene3D" id="3.40.50.300">
    <property type="entry name" value="P-loop containing nucleotide triphosphate hydrolases"/>
    <property type="match status" value="1"/>
</dbReference>
<dbReference type="GO" id="GO:0005886">
    <property type="term" value="C:plasma membrane"/>
    <property type="evidence" value="ECO:0007669"/>
    <property type="project" value="TreeGrafter"/>
</dbReference>
<dbReference type="Gene3D" id="1.10.8.60">
    <property type="match status" value="1"/>
</dbReference>
<evidence type="ECO:0000256" key="10">
    <source>
        <dbReference type="RuleBase" id="RU000577"/>
    </source>
</evidence>
<organism evidence="14 15">
    <name type="scientific">Mariprofundus erugo</name>
    <dbReference type="NCBI Taxonomy" id="2528639"/>
    <lineage>
        <taxon>Bacteria</taxon>
        <taxon>Pseudomonadati</taxon>
        <taxon>Pseudomonadota</taxon>
        <taxon>Candidatius Mariprofundia</taxon>
        <taxon>Mariprofundales</taxon>
        <taxon>Mariprofundaceae</taxon>
        <taxon>Mariprofundus</taxon>
    </lineage>
</organism>
<dbReference type="InterPro" id="IPR020591">
    <property type="entry name" value="Chromosome_initiator_DnaA-like"/>
</dbReference>
<dbReference type="InterPro" id="IPR001957">
    <property type="entry name" value="Chromosome_initiator_DnaA"/>
</dbReference>
<dbReference type="Pfam" id="PF08299">
    <property type="entry name" value="Bac_DnaA_C"/>
    <property type="match status" value="1"/>
</dbReference>
<keyword evidence="5 8" id="KW-0067">ATP-binding</keyword>
<dbReference type="InterPro" id="IPR024633">
    <property type="entry name" value="DnaA_N_dom"/>
</dbReference>
<keyword evidence="4 8" id="KW-0547">Nucleotide-binding</keyword>
<dbReference type="InterPro" id="IPR027417">
    <property type="entry name" value="P-loop_NTPase"/>
</dbReference>
<dbReference type="InterPro" id="IPR055199">
    <property type="entry name" value="Hda_lid"/>
</dbReference>
<comment type="subunit">
    <text evidence="8">Oligomerizes as a right-handed, spiral filament on DNA at oriC.</text>
</comment>
<evidence type="ECO:0000256" key="3">
    <source>
        <dbReference type="ARBA" id="ARBA00022705"/>
    </source>
</evidence>
<dbReference type="PANTHER" id="PTHR30050:SF2">
    <property type="entry name" value="CHROMOSOMAL REPLICATION INITIATOR PROTEIN DNAA"/>
    <property type="match status" value="1"/>
</dbReference>
<feature type="binding site" evidence="8">
    <location>
        <position position="153"/>
    </location>
    <ligand>
        <name>ATP</name>
        <dbReference type="ChEBI" id="CHEBI:30616"/>
    </ligand>
</feature>
<feature type="region of interest" description="Domain I, interacts with DnaA modulators" evidence="8">
    <location>
        <begin position="1"/>
        <end position="98"/>
    </location>
</feature>
<dbReference type="SUPFAM" id="SSF48295">
    <property type="entry name" value="TrpR-like"/>
    <property type="match status" value="1"/>
</dbReference>
<evidence type="ECO:0000256" key="11">
    <source>
        <dbReference type="RuleBase" id="RU004227"/>
    </source>
</evidence>
<dbReference type="FunFam" id="1.10.8.60:FF:000003">
    <property type="entry name" value="Chromosomal replication initiator protein DnaA"/>
    <property type="match status" value="1"/>
</dbReference>
<dbReference type="InterPro" id="IPR013159">
    <property type="entry name" value="DnaA_C"/>
</dbReference>
<dbReference type="HAMAP" id="MF_00377">
    <property type="entry name" value="DnaA_bact"/>
    <property type="match status" value="1"/>
</dbReference>
<evidence type="ECO:0000259" key="13">
    <source>
        <dbReference type="SMART" id="SM00760"/>
    </source>
</evidence>
<evidence type="ECO:0000313" key="14">
    <source>
        <dbReference type="EMBL" id="TLS68766.1"/>
    </source>
</evidence>
<dbReference type="GO" id="GO:0008289">
    <property type="term" value="F:lipid binding"/>
    <property type="evidence" value="ECO:0007669"/>
    <property type="project" value="UniProtKB-KW"/>
</dbReference>
<dbReference type="EMBL" id="VBRY01000002">
    <property type="protein sequence ID" value="TLS68766.1"/>
    <property type="molecule type" value="Genomic_DNA"/>
</dbReference>
<evidence type="ECO:0000256" key="9">
    <source>
        <dbReference type="NCBIfam" id="TIGR00362"/>
    </source>
</evidence>
<dbReference type="SUPFAM" id="SSF52540">
    <property type="entry name" value="P-loop containing nucleoside triphosphate hydrolases"/>
    <property type="match status" value="1"/>
</dbReference>
<evidence type="ECO:0000313" key="15">
    <source>
        <dbReference type="Proteomes" id="UP000306585"/>
    </source>
</evidence>
<comment type="function">
    <text evidence="8 10">Plays an essential role in the initiation and regulation of chromosomal replication. ATP-DnaA binds to the origin of replication (oriC) to initiate formation of the DNA replication initiation complex once per cell cycle. Binds the DnaA box (a 9 base pair repeat at the origin) and separates the double-stranded (ds)DNA. Forms a right-handed helical filament on oriC DNA; dsDNA binds to the exterior of the filament while single-stranded (ss)DNA is stabiized in the filament's interior. The ATP-DnaA-oriC complex binds and stabilizes one strand of the AT-rich DNA unwinding element (DUE), permitting loading of DNA polymerase. After initiation quickly degrades to an ADP-DnaA complex that is not apt for DNA replication. Binds acidic phospholipids.</text>
</comment>
<dbReference type="Pfam" id="PF11638">
    <property type="entry name" value="DnaA_N"/>
    <property type="match status" value="1"/>
</dbReference>
<feature type="domain" description="AAA+ ATPase" evidence="12">
    <location>
        <begin position="140"/>
        <end position="267"/>
    </location>
</feature>
<feature type="region of interest" description="Domain IV, binds dsDNA" evidence="8">
    <location>
        <begin position="323"/>
        <end position="442"/>
    </location>
</feature>
<evidence type="ECO:0000256" key="8">
    <source>
        <dbReference type="HAMAP-Rule" id="MF_00377"/>
    </source>
</evidence>
<dbReference type="CDD" id="cd00009">
    <property type="entry name" value="AAA"/>
    <property type="match status" value="1"/>
</dbReference>
<keyword evidence="2 8" id="KW-0963">Cytoplasm</keyword>
<dbReference type="FunFam" id="3.40.50.300:FF:000668">
    <property type="entry name" value="Chromosomal replication initiator protein DnaA"/>
    <property type="match status" value="1"/>
</dbReference>
<feature type="binding site" evidence="8">
    <location>
        <position position="155"/>
    </location>
    <ligand>
        <name>ATP</name>
        <dbReference type="ChEBI" id="CHEBI:30616"/>
    </ligand>
</feature>
<comment type="domain">
    <text evidence="8">Domain I is involved in oligomerization and binding regulators, domain II is flexibile and of varying length in different bacteria, domain III forms the AAA+ region, while domain IV binds dsDNA.</text>
</comment>
<evidence type="ECO:0000256" key="1">
    <source>
        <dbReference type="ARBA" id="ARBA00006583"/>
    </source>
</evidence>
<dbReference type="NCBIfam" id="TIGR00362">
    <property type="entry name" value="DnaA"/>
    <property type="match status" value="1"/>
</dbReference>
<comment type="caution">
    <text evidence="8">Lacks conserved residue(s) required for the propagation of feature annotation.</text>
</comment>
<dbReference type="InterPro" id="IPR010921">
    <property type="entry name" value="Trp_repressor/repl_initiator"/>
</dbReference>
<dbReference type="Pfam" id="PF00308">
    <property type="entry name" value="Bac_DnaA"/>
    <property type="match status" value="1"/>
</dbReference>
<dbReference type="PRINTS" id="PR00051">
    <property type="entry name" value="DNAA"/>
</dbReference>
<dbReference type="InterPro" id="IPR018312">
    <property type="entry name" value="Chromosome_initiator_DnaA_CS"/>
</dbReference>
<dbReference type="GO" id="GO:0005737">
    <property type="term" value="C:cytoplasm"/>
    <property type="evidence" value="ECO:0007669"/>
    <property type="project" value="UniProtKB-SubCell"/>
</dbReference>
<sequence length="442" mass="49884">MTISNQSALWDRISNKLQEEVPASRFDAWISPVFASETENTLTLTVASRFFLDGLKNSYGARIAALVNEFASADITICYAVDQTLTGQSDRKDDIPAEPKASLVDGFIDPRFTFENFVVGSGNEFCHAASLAVAEKPGEIYNPLYLYGGVGLGKTHLINAVANSLISRNHYRIAYRTGERFTNELIQAIRNGSTDQFRNQYRQVDVLIIDDIQFIAGKDRTQEEFFHTFNALYEVKKQIILTSDRSPRDLVNLMERLRSRFNWGLVADIQPPDLETRLAILSSKAELAGVQLDREVANLLASRITNNVRELEGALTRLTAHSTLTGRTIDIAFARHVLRDLLHEEVRAISVEDIQKQVAAYYNINVREMASAKRSRTVAFPRHVAMYASKELTTLSLPEIGSRFGGKDHTTILYAVRKIAKMREDDEDFDEEMNRILAQLKR</sequence>
<evidence type="ECO:0000256" key="7">
    <source>
        <dbReference type="ARBA" id="ARBA00023125"/>
    </source>
</evidence>
<accession>A0A5R9GR97</accession>
<evidence type="ECO:0000259" key="12">
    <source>
        <dbReference type="SMART" id="SM00382"/>
    </source>
</evidence>
<evidence type="ECO:0000256" key="4">
    <source>
        <dbReference type="ARBA" id="ARBA00022741"/>
    </source>
</evidence>
<dbReference type="SMART" id="SM00760">
    <property type="entry name" value="Bac_DnaA_C"/>
    <property type="match status" value="1"/>
</dbReference>
<dbReference type="GO" id="GO:0003688">
    <property type="term" value="F:DNA replication origin binding"/>
    <property type="evidence" value="ECO:0007669"/>
    <property type="project" value="UniProtKB-UniRule"/>
</dbReference>
<evidence type="ECO:0000256" key="5">
    <source>
        <dbReference type="ARBA" id="ARBA00022840"/>
    </source>
</evidence>
<dbReference type="PANTHER" id="PTHR30050">
    <property type="entry name" value="CHROMOSOMAL REPLICATION INITIATOR PROTEIN DNAA"/>
    <property type="match status" value="1"/>
</dbReference>
<dbReference type="GO" id="GO:0005524">
    <property type="term" value="F:ATP binding"/>
    <property type="evidence" value="ECO:0007669"/>
    <property type="project" value="UniProtKB-UniRule"/>
</dbReference>
<dbReference type="InterPro" id="IPR003593">
    <property type="entry name" value="AAA+_ATPase"/>
</dbReference>